<evidence type="ECO:0000313" key="5">
    <source>
        <dbReference type="Proteomes" id="UP000030004"/>
    </source>
</evidence>
<keyword evidence="2" id="KW-0812">Transmembrane</keyword>
<keyword evidence="2" id="KW-0472">Membrane</keyword>
<dbReference type="OrthoDB" id="7159357at2"/>
<keyword evidence="2" id="KW-1133">Transmembrane helix</keyword>
<feature type="compositionally biased region" description="Basic and acidic residues" evidence="1">
    <location>
        <begin position="138"/>
        <end position="152"/>
    </location>
</feature>
<feature type="compositionally biased region" description="Acidic residues" evidence="1">
    <location>
        <begin position="44"/>
        <end position="55"/>
    </location>
</feature>
<feature type="compositionally biased region" description="Pro residues" evidence="1">
    <location>
        <begin position="58"/>
        <end position="70"/>
    </location>
</feature>
<organism evidence="4 5">
    <name type="scientific">Pseudooceanicola atlanticus</name>
    <dbReference type="NCBI Taxonomy" id="1461694"/>
    <lineage>
        <taxon>Bacteria</taxon>
        <taxon>Pseudomonadati</taxon>
        <taxon>Pseudomonadota</taxon>
        <taxon>Alphaproteobacteria</taxon>
        <taxon>Rhodobacterales</taxon>
        <taxon>Paracoccaceae</taxon>
        <taxon>Pseudooceanicola</taxon>
    </lineage>
</organism>
<dbReference type="Proteomes" id="UP000030004">
    <property type="component" value="Unassembled WGS sequence"/>
</dbReference>
<dbReference type="NCBIfam" id="TIGR02098">
    <property type="entry name" value="MJ0042_CXXC"/>
    <property type="match status" value="1"/>
</dbReference>
<feature type="compositionally biased region" description="Basic and acidic residues" evidence="1">
    <location>
        <begin position="180"/>
        <end position="189"/>
    </location>
</feature>
<gene>
    <name evidence="4" type="ORF">ATO9_03270</name>
</gene>
<dbReference type="Pfam" id="PF13717">
    <property type="entry name" value="Zn_ribbon_4"/>
    <property type="match status" value="1"/>
</dbReference>
<name>A0A0A0EHS5_9RHOB</name>
<feature type="region of interest" description="Disordered" evidence="1">
    <location>
        <begin position="31"/>
        <end position="234"/>
    </location>
</feature>
<sequence>MRLTCPNCGAEYEVPDEVIPTAGRDVQCSNCGDTWFQQHPAALPDEDETLDEDMVSPDPVPPEEPPAPAPDEPEEVEDPYDGEPEPVEEWDEEDDDPAEGEDWDEDDDYDEEEDDPLPATQPTRPARRPLDPAVQSILREEAALADRARSGENLESQPELGLGDPDRPAPTPPSPPIKQKRPDRPKADSDTPEETGSSRRNLLPDIEEINSTLRRKGDGPRSSDLVEDEEVPAERRRGFRSGFLMAIVAIVLCAIVYLQAPRLAQSVPSLAGPLTSYVNMVNRGRVWLDENAQALAEKLDAMSAETPEDTGN</sequence>
<proteinExistence type="predicted"/>
<evidence type="ECO:0000256" key="2">
    <source>
        <dbReference type="SAM" id="Phobius"/>
    </source>
</evidence>
<dbReference type="InterPro" id="IPR011723">
    <property type="entry name" value="Znf/thioredoxin_put"/>
</dbReference>
<dbReference type="AlphaFoldDB" id="A0A0A0EHS5"/>
<dbReference type="EMBL" id="AQQX01000001">
    <property type="protein sequence ID" value="KGM50521.1"/>
    <property type="molecule type" value="Genomic_DNA"/>
</dbReference>
<keyword evidence="5" id="KW-1185">Reference proteome</keyword>
<protein>
    <recommendedName>
        <fullName evidence="3">Zinc finger/thioredoxin putative domain-containing protein</fullName>
    </recommendedName>
</protein>
<comment type="caution">
    <text evidence="4">The sequence shown here is derived from an EMBL/GenBank/DDBJ whole genome shotgun (WGS) entry which is preliminary data.</text>
</comment>
<evidence type="ECO:0000259" key="3">
    <source>
        <dbReference type="Pfam" id="PF13717"/>
    </source>
</evidence>
<dbReference type="eggNOG" id="ENOG5031FWZ">
    <property type="taxonomic scope" value="Bacteria"/>
</dbReference>
<dbReference type="STRING" id="1461694.ATO9_03270"/>
<feature type="transmembrane region" description="Helical" evidence="2">
    <location>
        <begin position="242"/>
        <end position="260"/>
    </location>
</feature>
<feature type="compositionally biased region" description="Acidic residues" evidence="1">
    <location>
        <begin position="71"/>
        <end position="116"/>
    </location>
</feature>
<accession>A0A0A0EHS5</accession>
<evidence type="ECO:0000256" key="1">
    <source>
        <dbReference type="SAM" id="MobiDB-lite"/>
    </source>
</evidence>
<reference evidence="4 5" key="1">
    <citation type="journal article" date="2015" name="Antonie Van Leeuwenhoek">
        <title>Pseudooceanicola atlanticus gen. nov. sp. nov., isolated from surface seawater of the Atlantic Ocean and reclassification of Oceanicola batsensis, Oceanicola marinus, Oceanicola nitratireducens, Oceanicola nanhaiensis, Oceanicola antarcticus and Oceanicola flagellatus, as Pseudooceanicola batsensis comb. nov., Pseudooceanicola marinus comb. nov., Pseudooceanicola nitratireducens comb. nov., Pseudooceanicola nanhaiensis comb. nov., Pseudooceanicola antarcticus comb. nov., and Pseudooceanicola flagellatus comb. nov.</title>
        <authorList>
            <person name="Lai Q."/>
            <person name="Li G."/>
            <person name="Liu X."/>
            <person name="Du Y."/>
            <person name="Sun F."/>
            <person name="Shao Z."/>
        </authorList>
    </citation>
    <scope>NUCLEOTIDE SEQUENCE [LARGE SCALE GENOMIC DNA]</scope>
    <source>
        <strain evidence="4 5">22II-s11g</strain>
    </source>
</reference>
<feature type="domain" description="Zinc finger/thioredoxin putative" evidence="3">
    <location>
        <begin position="1"/>
        <end position="36"/>
    </location>
</feature>
<dbReference type="RefSeq" id="WP_043744892.1">
    <property type="nucleotide sequence ID" value="NZ_AQQX01000001.1"/>
</dbReference>
<evidence type="ECO:0000313" key="4">
    <source>
        <dbReference type="EMBL" id="KGM50521.1"/>
    </source>
</evidence>